<feature type="compositionally biased region" description="Basic residues" evidence="1">
    <location>
        <begin position="294"/>
        <end position="304"/>
    </location>
</feature>
<feature type="compositionally biased region" description="Low complexity" evidence="1">
    <location>
        <begin position="31"/>
        <end position="41"/>
    </location>
</feature>
<feature type="compositionally biased region" description="Low complexity" evidence="1">
    <location>
        <begin position="96"/>
        <end position="106"/>
    </location>
</feature>
<feature type="non-terminal residue" evidence="2">
    <location>
        <position position="1"/>
    </location>
</feature>
<protein>
    <submittedName>
        <fullName evidence="2">Diguanylate cyclase (GGDEF domain)</fullName>
    </submittedName>
</protein>
<feature type="compositionally biased region" description="Basic residues" evidence="1">
    <location>
        <begin position="427"/>
        <end position="441"/>
    </location>
</feature>
<sequence length="441" mass="47943">VQRPDLAPRRWYRAPHRRGVRSPVPRPGPPRAARQPAVPGRVRARRGGAGRRRDGRARARRPARRGAPDRLRRRHARGVLGGGGLRRPDAARVRADAAAPADAPRPAARRRRPRPRRRRAGGARPGVAPALGLRHHGRVVLAGPRPRPHPRGRPGARVAPLARVPARPDRADPARRVRRRGAGGTGLRHLAAGDAGRAGARAPRRRAAGADRAARGLRRGRSARDGAARPAARGTARRAVPRARSADRPHARARTGLPRDGAPAPRPPRGGGRVHGSPHPGRRGPGHEGVGRARLPRGRPPRGRARGDAARHRQDRDPHRDPQQARPAGPRRVAGHADAHRRGPAHARPDRRAARQGGLHRQGLPRALGRQGLSRRPRGGGDPVRRPHHLRVRRLQRDDDPPALPRGDVPGGRRRRARALFGDPVRPAHRPRGRLGGARRV</sequence>
<feature type="region of interest" description="Disordered" evidence="1">
    <location>
        <begin position="1"/>
        <end position="441"/>
    </location>
</feature>
<feature type="compositionally biased region" description="Low complexity" evidence="1">
    <location>
        <begin position="155"/>
        <end position="165"/>
    </location>
</feature>
<feature type="compositionally biased region" description="Basic and acidic residues" evidence="1">
    <location>
        <begin position="305"/>
        <end position="323"/>
    </location>
</feature>
<dbReference type="EMBL" id="CADCWC010000506">
    <property type="protein sequence ID" value="CAA9556792.1"/>
    <property type="molecule type" value="Genomic_DNA"/>
</dbReference>
<feature type="compositionally biased region" description="Basic residues" evidence="1">
    <location>
        <begin position="107"/>
        <end position="121"/>
    </location>
</feature>
<feature type="compositionally biased region" description="Basic residues" evidence="1">
    <location>
        <begin position="10"/>
        <end position="20"/>
    </location>
</feature>
<gene>
    <name evidence="2" type="ORF">AVDCRST_MAG79-3152</name>
</gene>
<evidence type="ECO:0000313" key="2">
    <source>
        <dbReference type="EMBL" id="CAA9556792.1"/>
    </source>
</evidence>
<feature type="compositionally biased region" description="Basic and acidic residues" evidence="1">
    <location>
        <begin position="86"/>
        <end position="95"/>
    </location>
</feature>
<proteinExistence type="predicted"/>
<feature type="compositionally biased region" description="Basic and acidic residues" evidence="1">
    <location>
        <begin position="166"/>
        <end position="175"/>
    </location>
</feature>
<dbReference type="AlphaFoldDB" id="A0A6J4UPE1"/>
<feature type="compositionally biased region" description="Basic residues" evidence="1">
    <location>
        <begin position="42"/>
        <end position="64"/>
    </location>
</feature>
<feature type="non-terminal residue" evidence="2">
    <location>
        <position position="441"/>
    </location>
</feature>
<evidence type="ECO:0000256" key="1">
    <source>
        <dbReference type="SAM" id="MobiDB-lite"/>
    </source>
</evidence>
<reference evidence="2" key="1">
    <citation type="submission" date="2020-02" db="EMBL/GenBank/DDBJ databases">
        <authorList>
            <person name="Meier V. D."/>
        </authorList>
    </citation>
    <scope>NUCLEOTIDE SEQUENCE</scope>
    <source>
        <strain evidence="2">AVDCRST_MAG79</strain>
    </source>
</reference>
<organism evidence="2">
    <name type="scientific">uncultured Thermoleophilia bacterium</name>
    <dbReference type="NCBI Taxonomy" id="1497501"/>
    <lineage>
        <taxon>Bacteria</taxon>
        <taxon>Bacillati</taxon>
        <taxon>Actinomycetota</taxon>
        <taxon>Thermoleophilia</taxon>
        <taxon>environmental samples</taxon>
    </lineage>
</organism>
<name>A0A6J4UPE1_9ACTN</name>
<feature type="compositionally biased region" description="Low complexity" evidence="1">
    <location>
        <begin position="187"/>
        <end position="201"/>
    </location>
</feature>
<accession>A0A6J4UPE1</accession>
<feature type="compositionally biased region" description="Basic and acidic residues" evidence="1">
    <location>
        <begin position="335"/>
        <end position="353"/>
    </location>
</feature>